<dbReference type="AlphaFoldDB" id="A0A062VB10"/>
<comment type="caution">
    <text evidence="2">The sequence shown here is derived from an EMBL/GenBank/DDBJ whole genome shotgun (WGS) entry which is preliminary data.</text>
</comment>
<proteinExistence type="predicted"/>
<dbReference type="Pfam" id="PF24266">
    <property type="entry name" value="HTH_HVO_0163_N"/>
    <property type="match status" value="1"/>
</dbReference>
<dbReference type="InterPro" id="IPR036390">
    <property type="entry name" value="WH_DNA-bd_sf"/>
</dbReference>
<reference evidence="2 3" key="1">
    <citation type="journal article" date="2013" name="Nature">
        <title>Anaerobic oxidation of methane coupled to nitrate reduction in a novel archaeal lineage.</title>
        <authorList>
            <person name="Haroon M.F."/>
            <person name="Hu S."/>
            <person name="Shi Y."/>
            <person name="Imelfort M."/>
            <person name="Keller J."/>
            <person name="Hugenholtz P."/>
            <person name="Yuan Z."/>
            <person name="Tyson G.W."/>
        </authorList>
    </citation>
    <scope>NUCLEOTIDE SEQUENCE [LARGE SCALE GENOMIC DNA]</scope>
    <source>
        <strain evidence="2 3">ANME-2d</strain>
    </source>
</reference>
<dbReference type="PANTHER" id="PTHR36216:SF1">
    <property type="entry name" value="HTH ARSR-TYPE DOMAIN-CONTAINING PROTEIN"/>
    <property type="match status" value="1"/>
</dbReference>
<dbReference type="SUPFAM" id="SSF46785">
    <property type="entry name" value="Winged helix' DNA-binding domain"/>
    <property type="match status" value="1"/>
</dbReference>
<dbReference type="EMBL" id="JMIY01000002">
    <property type="protein sequence ID" value="KCZ72894.1"/>
    <property type="molecule type" value="Genomic_DNA"/>
</dbReference>
<protein>
    <recommendedName>
        <fullName evidence="1">HVO-0163 N-terminal HTH domain-containing protein</fullName>
    </recommendedName>
</protein>
<name>A0A062VB10_9EURY</name>
<dbReference type="PANTHER" id="PTHR36216">
    <property type="entry name" value="TRANSCRIPTIONAL REGULATOR, TRMB"/>
    <property type="match status" value="1"/>
</dbReference>
<sequence length="76" mass="8803">MRWIFDGNVLENEFRAAIYRYIKENPGAYPMKIMRETNLGRGSVLYHLDILLYAGKVACLKEGRIKKYHAAQKAVV</sequence>
<evidence type="ECO:0000313" key="2">
    <source>
        <dbReference type="EMBL" id="KCZ72894.1"/>
    </source>
</evidence>
<dbReference type="Proteomes" id="UP000027153">
    <property type="component" value="Unassembled WGS sequence"/>
</dbReference>
<evidence type="ECO:0000313" key="3">
    <source>
        <dbReference type="Proteomes" id="UP000027153"/>
    </source>
</evidence>
<dbReference type="Gene3D" id="1.10.10.10">
    <property type="entry name" value="Winged helix-like DNA-binding domain superfamily/Winged helix DNA-binding domain"/>
    <property type="match status" value="1"/>
</dbReference>
<dbReference type="CDD" id="cd00090">
    <property type="entry name" value="HTH_ARSR"/>
    <property type="match status" value="1"/>
</dbReference>
<keyword evidence="3" id="KW-1185">Reference proteome</keyword>
<accession>A0A062VB10</accession>
<dbReference type="InterPro" id="IPR056504">
    <property type="entry name" value="HTH_HVO_0163_N"/>
</dbReference>
<evidence type="ECO:0000259" key="1">
    <source>
        <dbReference type="Pfam" id="PF24266"/>
    </source>
</evidence>
<organism evidence="2 3">
    <name type="scientific">Candidatus Methanoperedens nitratireducens</name>
    <dbReference type="NCBI Taxonomy" id="1392998"/>
    <lineage>
        <taxon>Archaea</taxon>
        <taxon>Methanobacteriati</taxon>
        <taxon>Methanobacteriota</taxon>
        <taxon>Stenosarchaea group</taxon>
        <taxon>Methanomicrobia</taxon>
        <taxon>Methanosarcinales</taxon>
        <taxon>ANME-2 cluster</taxon>
        <taxon>Candidatus Methanoperedentaceae</taxon>
        <taxon>Candidatus Methanoperedens</taxon>
    </lineage>
</organism>
<gene>
    <name evidence="2" type="ORF">ANME2D_01330</name>
</gene>
<dbReference type="RefSeq" id="WP_048089902.1">
    <property type="nucleotide sequence ID" value="NZ_JMIY01000002.1"/>
</dbReference>
<feature type="domain" description="HVO-0163 N-terminal HTH" evidence="1">
    <location>
        <begin position="13"/>
        <end position="70"/>
    </location>
</feature>
<dbReference type="InterPro" id="IPR036388">
    <property type="entry name" value="WH-like_DNA-bd_sf"/>
</dbReference>
<dbReference type="InterPro" id="IPR011991">
    <property type="entry name" value="ArsR-like_HTH"/>
</dbReference>
<dbReference type="OrthoDB" id="28610at2157"/>